<sequence length="349" mass="37846">MVEMTRGRRVLRWLKRIGIGLGGLLLTLLVVGIVYEQIARYRATRDYPPRGQLVDIGGRKMHVDCRGKGSPTVIFETGLDSGGSLSWDRVHDAVAQTTRACAYDRAGVMWSDPTPGKQDGETVSDDLHAMLKAAGITGPLVMVGHSLGGPYIMNYVRKYGDPVKGVVFVDTSHPDQVKRMANPKMDASGSNWLQDLVISTSWTGLLRAVAPPSDIPGMSERTKTVSAAYQPQTLAGSMKEAASLNDIFAQAGKLRTLGDRPLVVLTGAEPYSDQILAATGLTRAEADKIQSIWKVLQAEEASWSTRSRHEIVPDSGHFVQDQRPDLVIKAVREVVDQVRADEAKAASGS</sequence>
<evidence type="ECO:0000313" key="3">
    <source>
        <dbReference type="Proteomes" id="UP000706039"/>
    </source>
</evidence>
<dbReference type="PANTHER" id="PTHR43798">
    <property type="entry name" value="MONOACYLGLYCEROL LIPASE"/>
    <property type="match status" value="1"/>
</dbReference>
<keyword evidence="2" id="KW-0378">Hydrolase</keyword>
<dbReference type="PANTHER" id="PTHR43798:SF33">
    <property type="entry name" value="HYDROLASE, PUTATIVE (AFU_ORTHOLOGUE AFUA_2G14860)-RELATED"/>
    <property type="match status" value="1"/>
</dbReference>
<proteinExistence type="predicted"/>
<gene>
    <name evidence="2" type="ORF">K7G82_28180</name>
</gene>
<keyword evidence="3" id="KW-1185">Reference proteome</keyword>
<reference evidence="2 3" key="1">
    <citation type="submission" date="2021-08" db="EMBL/GenBank/DDBJ databases">
        <authorList>
            <person name="Tuo L."/>
        </authorList>
    </citation>
    <scope>NUCLEOTIDE SEQUENCE [LARGE SCALE GENOMIC DNA]</scope>
    <source>
        <strain evidence="2 3">JCM 31229</strain>
    </source>
</reference>
<dbReference type="Pfam" id="PF00561">
    <property type="entry name" value="Abhydrolase_1"/>
    <property type="match status" value="1"/>
</dbReference>
<dbReference type="Proteomes" id="UP000706039">
    <property type="component" value="Unassembled WGS sequence"/>
</dbReference>
<name>A0ABS7PY32_9SPHN</name>
<accession>A0ABS7PY32</accession>
<dbReference type="SUPFAM" id="SSF53474">
    <property type="entry name" value="alpha/beta-Hydrolases"/>
    <property type="match status" value="1"/>
</dbReference>
<dbReference type="InterPro" id="IPR050266">
    <property type="entry name" value="AB_hydrolase_sf"/>
</dbReference>
<dbReference type="RefSeq" id="WP_222993653.1">
    <property type="nucleotide sequence ID" value="NZ_JAINVV010000015.1"/>
</dbReference>
<dbReference type="GO" id="GO:0016787">
    <property type="term" value="F:hydrolase activity"/>
    <property type="evidence" value="ECO:0007669"/>
    <property type="project" value="UniProtKB-KW"/>
</dbReference>
<dbReference type="Gene3D" id="3.40.50.1820">
    <property type="entry name" value="alpha/beta hydrolase"/>
    <property type="match status" value="1"/>
</dbReference>
<evidence type="ECO:0000313" key="2">
    <source>
        <dbReference type="EMBL" id="MBY8826213.1"/>
    </source>
</evidence>
<dbReference type="InterPro" id="IPR000073">
    <property type="entry name" value="AB_hydrolase_1"/>
</dbReference>
<evidence type="ECO:0000259" key="1">
    <source>
        <dbReference type="Pfam" id="PF00561"/>
    </source>
</evidence>
<comment type="caution">
    <text evidence="2">The sequence shown here is derived from an EMBL/GenBank/DDBJ whole genome shotgun (WGS) entry which is preliminary data.</text>
</comment>
<protein>
    <submittedName>
        <fullName evidence="2">Alpha/beta hydrolase</fullName>
    </submittedName>
</protein>
<dbReference type="EMBL" id="JAINVV010000015">
    <property type="protein sequence ID" value="MBY8826213.1"/>
    <property type="molecule type" value="Genomic_DNA"/>
</dbReference>
<organism evidence="2 3">
    <name type="scientific">Sphingomonas colocasiae</name>
    <dbReference type="NCBI Taxonomy" id="1848973"/>
    <lineage>
        <taxon>Bacteria</taxon>
        <taxon>Pseudomonadati</taxon>
        <taxon>Pseudomonadota</taxon>
        <taxon>Alphaproteobacteria</taxon>
        <taxon>Sphingomonadales</taxon>
        <taxon>Sphingomonadaceae</taxon>
        <taxon>Sphingomonas</taxon>
    </lineage>
</organism>
<feature type="domain" description="AB hydrolase-1" evidence="1">
    <location>
        <begin position="72"/>
        <end position="324"/>
    </location>
</feature>
<dbReference type="InterPro" id="IPR029058">
    <property type="entry name" value="AB_hydrolase_fold"/>
</dbReference>